<organism evidence="5 6">
    <name type="scientific">Candidatus Cryptobacteroides faecavium</name>
    <dbReference type="NCBI Taxonomy" id="2840762"/>
    <lineage>
        <taxon>Bacteria</taxon>
        <taxon>Pseudomonadati</taxon>
        <taxon>Bacteroidota</taxon>
        <taxon>Bacteroidia</taxon>
        <taxon>Bacteroidales</taxon>
        <taxon>Candidatus Cryptobacteroides</taxon>
    </lineage>
</organism>
<evidence type="ECO:0000256" key="2">
    <source>
        <dbReference type="ARBA" id="ARBA00023125"/>
    </source>
</evidence>
<evidence type="ECO:0000256" key="1">
    <source>
        <dbReference type="ARBA" id="ARBA00022908"/>
    </source>
</evidence>
<reference evidence="5" key="1">
    <citation type="submission" date="2020-10" db="EMBL/GenBank/DDBJ databases">
        <authorList>
            <person name="Gilroy R."/>
        </authorList>
    </citation>
    <scope>NUCLEOTIDE SEQUENCE</scope>
    <source>
        <strain evidence="5">B2-22910</strain>
    </source>
</reference>
<dbReference type="InterPro" id="IPR004107">
    <property type="entry name" value="Integrase_SAM-like_N"/>
</dbReference>
<dbReference type="Gene3D" id="1.10.150.130">
    <property type="match status" value="1"/>
</dbReference>
<sequence length="137" mass="15352">MDTDNGILLEDYFRYLKIERAMSPNTAAAYRSDVAFFLDSAGISACDVTPEDIEAYLSARTGYSKRSQARLLSALKSFFNYLISERRITENPCDKVDSPKIGRYLPEVLSVEEVERIMTSVPLDDVSGVRDRAILGV</sequence>
<evidence type="ECO:0000256" key="3">
    <source>
        <dbReference type="PROSITE-ProRule" id="PRU01248"/>
    </source>
</evidence>
<dbReference type="EMBL" id="JADIMB010000026">
    <property type="protein sequence ID" value="MBO8470501.1"/>
    <property type="molecule type" value="Genomic_DNA"/>
</dbReference>
<keyword evidence="2 3" id="KW-0238">DNA-binding</keyword>
<dbReference type="SUPFAM" id="SSF47823">
    <property type="entry name" value="lambda integrase-like, N-terminal domain"/>
    <property type="match status" value="1"/>
</dbReference>
<dbReference type="PROSITE" id="PS51900">
    <property type="entry name" value="CB"/>
    <property type="match status" value="1"/>
</dbReference>
<name>A0A9D9IF82_9BACT</name>
<evidence type="ECO:0000313" key="5">
    <source>
        <dbReference type="EMBL" id="MBO8470501.1"/>
    </source>
</evidence>
<protein>
    <submittedName>
        <fullName evidence="5">Site-specific integrase</fullName>
    </submittedName>
</protein>
<dbReference type="InterPro" id="IPR010998">
    <property type="entry name" value="Integrase_recombinase_N"/>
</dbReference>
<evidence type="ECO:0000313" key="6">
    <source>
        <dbReference type="Proteomes" id="UP000823603"/>
    </source>
</evidence>
<proteinExistence type="predicted"/>
<dbReference type="Proteomes" id="UP000823603">
    <property type="component" value="Unassembled WGS sequence"/>
</dbReference>
<dbReference type="GO" id="GO:0015074">
    <property type="term" value="P:DNA integration"/>
    <property type="evidence" value="ECO:0007669"/>
    <property type="project" value="UniProtKB-KW"/>
</dbReference>
<dbReference type="AlphaFoldDB" id="A0A9D9IF82"/>
<feature type="domain" description="Core-binding (CB)" evidence="4">
    <location>
        <begin position="3"/>
        <end position="83"/>
    </location>
</feature>
<feature type="non-terminal residue" evidence="5">
    <location>
        <position position="137"/>
    </location>
</feature>
<comment type="caution">
    <text evidence="5">The sequence shown here is derived from an EMBL/GenBank/DDBJ whole genome shotgun (WGS) entry which is preliminary data.</text>
</comment>
<evidence type="ECO:0000259" key="4">
    <source>
        <dbReference type="PROSITE" id="PS51900"/>
    </source>
</evidence>
<gene>
    <name evidence="5" type="ORF">IAB82_01755</name>
</gene>
<dbReference type="GO" id="GO:0003677">
    <property type="term" value="F:DNA binding"/>
    <property type="evidence" value="ECO:0007669"/>
    <property type="project" value="UniProtKB-UniRule"/>
</dbReference>
<dbReference type="Pfam" id="PF02899">
    <property type="entry name" value="Phage_int_SAM_1"/>
    <property type="match status" value="1"/>
</dbReference>
<reference evidence="5" key="2">
    <citation type="journal article" date="2021" name="PeerJ">
        <title>Extensive microbial diversity within the chicken gut microbiome revealed by metagenomics and culture.</title>
        <authorList>
            <person name="Gilroy R."/>
            <person name="Ravi A."/>
            <person name="Getino M."/>
            <person name="Pursley I."/>
            <person name="Horton D.L."/>
            <person name="Alikhan N.F."/>
            <person name="Baker D."/>
            <person name="Gharbi K."/>
            <person name="Hall N."/>
            <person name="Watson M."/>
            <person name="Adriaenssens E.M."/>
            <person name="Foster-Nyarko E."/>
            <person name="Jarju S."/>
            <person name="Secka A."/>
            <person name="Antonio M."/>
            <person name="Oren A."/>
            <person name="Chaudhuri R.R."/>
            <person name="La Ragione R."/>
            <person name="Hildebrand F."/>
            <person name="Pallen M.J."/>
        </authorList>
    </citation>
    <scope>NUCLEOTIDE SEQUENCE</scope>
    <source>
        <strain evidence="5">B2-22910</strain>
    </source>
</reference>
<dbReference type="InterPro" id="IPR044068">
    <property type="entry name" value="CB"/>
</dbReference>
<accession>A0A9D9IF82</accession>
<keyword evidence="1" id="KW-0229">DNA integration</keyword>